<dbReference type="InterPro" id="IPR016181">
    <property type="entry name" value="Acyl_CoA_acyltransferase"/>
</dbReference>
<dbReference type="PANTHER" id="PTHR13947:SF37">
    <property type="entry name" value="LD18367P"/>
    <property type="match status" value="1"/>
</dbReference>
<dbReference type="Proteomes" id="UP000318801">
    <property type="component" value="Unassembled WGS sequence"/>
</dbReference>
<dbReference type="GO" id="GO:0008080">
    <property type="term" value="F:N-acetyltransferase activity"/>
    <property type="evidence" value="ECO:0007669"/>
    <property type="project" value="InterPro"/>
</dbReference>
<evidence type="ECO:0000256" key="1">
    <source>
        <dbReference type="ARBA" id="ARBA00022679"/>
    </source>
</evidence>
<gene>
    <name evidence="3" type="ORF">FJU08_03490</name>
</gene>
<dbReference type="InterPro" id="IPR050769">
    <property type="entry name" value="NAT_camello-type"/>
</dbReference>
<keyword evidence="4" id="KW-1185">Reference proteome</keyword>
<sequence length="153" mass="17119">MVQTKIDIESPHQEDLRALFTELKVSLAGMSTNDVIDYQMSVADMTAPDTTTFVARVNNEAVACGSLVRHKNGIAEIKRMYTEPKFRKHGIGKAVLRHISSLALSEGFRELVVVTGAKYDDAIAFYEKEGFERSEKILDHAPSKHSVYFKKAL</sequence>
<dbReference type="EMBL" id="VHLG01000001">
    <property type="protein sequence ID" value="TPW33627.1"/>
    <property type="molecule type" value="Genomic_DNA"/>
</dbReference>
<dbReference type="PROSITE" id="PS51186">
    <property type="entry name" value="GNAT"/>
    <property type="match status" value="1"/>
</dbReference>
<dbReference type="Gene3D" id="3.40.630.30">
    <property type="match status" value="1"/>
</dbReference>
<keyword evidence="1 3" id="KW-0808">Transferase</keyword>
<dbReference type="InterPro" id="IPR000182">
    <property type="entry name" value="GNAT_dom"/>
</dbReference>
<proteinExistence type="predicted"/>
<reference evidence="3 4" key="1">
    <citation type="submission" date="2019-06" db="EMBL/GenBank/DDBJ databases">
        <authorList>
            <person name="Li M."/>
        </authorList>
    </citation>
    <scope>NUCLEOTIDE SEQUENCE [LARGE SCALE GENOMIC DNA]</scope>
    <source>
        <strain evidence="3 4">BGMRC2036</strain>
    </source>
</reference>
<dbReference type="Pfam" id="PF13508">
    <property type="entry name" value="Acetyltransf_7"/>
    <property type="match status" value="1"/>
</dbReference>
<evidence type="ECO:0000259" key="2">
    <source>
        <dbReference type="PROSITE" id="PS51186"/>
    </source>
</evidence>
<protein>
    <submittedName>
        <fullName evidence="3">GNAT family N-acetyltransferase</fullName>
    </submittedName>
</protein>
<comment type="caution">
    <text evidence="3">The sequence shown here is derived from an EMBL/GenBank/DDBJ whole genome shotgun (WGS) entry which is preliminary data.</text>
</comment>
<evidence type="ECO:0000313" key="4">
    <source>
        <dbReference type="Proteomes" id="UP000318801"/>
    </source>
</evidence>
<dbReference type="RefSeq" id="WP_141147565.1">
    <property type="nucleotide sequence ID" value="NZ_VHLG01000001.1"/>
</dbReference>
<feature type="domain" description="N-acetyltransferase" evidence="2">
    <location>
        <begin position="6"/>
        <end position="153"/>
    </location>
</feature>
<dbReference type="CDD" id="cd04301">
    <property type="entry name" value="NAT_SF"/>
    <property type="match status" value="1"/>
</dbReference>
<dbReference type="OrthoDB" id="9803233at2"/>
<name>A0A506UJW1_9HYPH</name>
<evidence type="ECO:0000313" key="3">
    <source>
        <dbReference type="EMBL" id="TPW33627.1"/>
    </source>
</evidence>
<organism evidence="3 4">
    <name type="scientific">Martelella alba</name>
    <dbReference type="NCBI Taxonomy" id="2590451"/>
    <lineage>
        <taxon>Bacteria</taxon>
        <taxon>Pseudomonadati</taxon>
        <taxon>Pseudomonadota</taxon>
        <taxon>Alphaproteobacteria</taxon>
        <taxon>Hyphomicrobiales</taxon>
        <taxon>Aurantimonadaceae</taxon>
        <taxon>Martelella</taxon>
    </lineage>
</organism>
<accession>A0A506UJW1</accession>
<dbReference type="PANTHER" id="PTHR13947">
    <property type="entry name" value="GNAT FAMILY N-ACETYLTRANSFERASE"/>
    <property type="match status" value="1"/>
</dbReference>
<dbReference type="AlphaFoldDB" id="A0A506UJW1"/>
<dbReference type="SUPFAM" id="SSF55729">
    <property type="entry name" value="Acyl-CoA N-acyltransferases (Nat)"/>
    <property type="match status" value="1"/>
</dbReference>